<dbReference type="SMART" id="SM00028">
    <property type="entry name" value="TPR"/>
    <property type="match status" value="2"/>
</dbReference>
<dbReference type="Gene3D" id="3.40.50.300">
    <property type="entry name" value="P-loop containing nucleotide triphosphate hydrolases"/>
    <property type="match status" value="1"/>
</dbReference>
<dbReference type="PANTHER" id="PTHR45641:SF19">
    <property type="entry name" value="NEPHROCYSTIN-3"/>
    <property type="match status" value="1"/>
</dbReference>
<keyword evidence="2" id="KW-0802">TPR repeat</keyword>
<keyword evidence="4" id="KW-1185">Reference proteome</keyword>
<name>A0A7D9LGP5_PARCT</name>
<dbReference type="InterPro" id="IPR027417">
    <property type="entry name" value="P-loop_NTPase"/>
</dbReference>
<dbReference type="AlphaFoldDB" id="A0A7D9LGP5"/>
<dbReference type="Pfam" id="PF13424">
    <property type="entry name" value="TPR_12"/>
    <property type="match status" value="1"/>
</dbReference>
<comment type="caution">
    <text evidence="3">The sequence shown here is derived from an EMBL/GenBank/DDBJ whole genome shotgun (WGS) entry which is preliminary data.</text>
</comment>
<organism evidence="3 4">
    <name type="scientific">Paramuricea clavata</name>
    <name type="common">Red gorgonian</name>
    <name type="synonym">Violescent sea-whip</name>
    <dbReference type="NCBI Taxonomy" id="317549"/>
    <lineage>
        <taxon>Eukaryota</taxon>
        <taxon>Metazoa</taxon>
        <taxon>Cnidaria</taxon>
        <taxon>Anthozoa</taxon>
        <taxon>Octocorallia</taxon>
        <taxon>Malacalcyonacea</taxon>
        <taxon>Plexauridae</taxon>
        <taxon>Paramuricea</taxon>
    </lineage>
</organism>
<evidence type="ECO:0000313" key="3">
    <source>
        <dbReference type="EMBL" id="CAB4032487.1"/>
    </source>
</evidence>
<gene>
    <name evidence="3" type="ORF">PACLA_8A000142</name>
</gene>
<dbReference type="GO" id="GO:0043531">
    <property type="term" value="F:ADP binding"/>
    <property type="evidence" value="ECO:0007669"/>
    <property type="project" value="InterPro"/>
</dbReference>
<accession>A0A7D9LGP5</accession>
<evidence type="ECO:0000256" key="2">
    <source>
        <dbReference type="ARBA" id="ARBA00022803"/>
    </source>
</evidence>
<evidence type="ECO:0000313" key="4">
    <source>
        <dbReference type="Proteomes" id="UP001152795"/>
    </source>
</evidence>
<dbReference type="Pfam" id="PF13374">
    <property type="entry name" value="TPR_10"/>
    <property type="match status" value="1"/>
</dbReference>
<dbReference type="PANTHER" id="PTHR45641">
    <property type="entry name" value="TETRATRICOPEPTIDE REPEAT PROTEIN (AFU_ORTHOLOGUE AFUA_6G03870)"/>
    <property type="match status" value="1"/>
</dbReference>
<dbReference type="InterPro" id="IPR019734">
    <property type="entry name" value="TPR_rpt"/>
</dbReference>
<dbReference type="PROSITE" id="PS50005">
    <property type="entry name" value="TPR"/>
    <property type="match status" value="1"/>
</dbReference>
<proteinExistence type="predicted"/>
<dbReference type="SUPFAM" id="SSF52540">
    <property type="entry name" value="P-loop containing nucleoside triphosphate hydrolases"/>
    <property type="match status" value="1"/>
</dbReference>
<sequence>MPSTRNEEENYYCFLKIMNVAVCDGLREIFKQEWDKQYGTTRSVWDDTCISGNALYNMEKPRLRAKAYLNLYQSGERSGWDISALADAILFSNALRMHLAPHVSNNVDELRVLRNHLNHKFASQHKMPDAAFNNAYKKVNNCFKALKLSTVNVEKIRNSSRGNYHAIHLRKIICISLTILIGVVCYLVANTSEAKTIFSVLPTRPVHLVANRSRTVDAILKELHNLSIRNNRALSYLYISGNPGSGKSQLARLVGQRYGTNVPVGWFRSSTKVFVMTLSGRSLHDILESYADFARRVDCNENNIASIINSNKTNTTTKIKSLRTEIAKALRDFESKYTWLLIVDNVIKLNEISAFFPEDWQGGQVLITTQDMSSVPSNSSLTVHLSVSQGMDPEESCEFLTDLSGLAENQDLVGNVAKELDYQPLALASAGFYVKQVRESKASPQFTWKDYLKKLDEGKRELTEMKLTKVNMPAYSLTMSTAVLLAVKMSAESDPVLKHTFTFLSYVSNEAQSLKVVVSYVLRVDKEKDREDVALTIRQCSLILHSDEQKVVSISLHRVVHDSIQLYIIHGANGNAKSRVPLYVFQSLLQQKCALGEIALIPHLKAFYARTKNISSEVMVLSSMKIKMKQRMQKQIFDMTSVLIQHGEFLLSKNYLNLALKMTANGDNKGNGDLKESLHVLFPKIGEIYNNLGTVENVLGNTKQARKYLKEALKILLIQHGPSHKTRKSVIKINLGRKHYAEGTNLKLALMRRKYLTLSVDIFRKMTATNHLNLANSYYNLGLVHYELNDLPDAEVCFRRALEIYSKQLQSSDKRMARASQNLARVLEETGQLHEAKMLDKQYGRTCRRQKLVLAIFVCSNQFLHNIFAQARARG</sequence>
<protein>
    <submittedName>
        <fullName evidence="3">Kinesin light chain</fullName>
    </submittedName>
</protein>
<dbReference type="EMBL" id="CACRXK020018441">
    <property type="protein sequence ID" value="CAB4032487.1"/>
    <property type="molecule type" value="Genomic_DNA"/>
</dbReference>
<feature type="non-terminal residue" evidence="3">
    <location>
        <position position="1"/>
    </location>
</feature>
<evidence type="ECO:0000256" key="1">
    <source>
        <dbReference type="ARBA" id="ARBA00022737"/>
    </source>
</evidence>
<reference evidence="3" key="1">
    <citation type="submission" date="2020-04" db="EMBL/GenBank/DDBJ databases">
        <authorList>
            <person name="Alioto T."/>
            <person name="Alioto T."/>
            <person name="Gomez Garrido J."/>
        </authorList>
    </citation>
    <scope>NUCLEOTIDE SEQUENCE</scope>
    <source>
        <strain evidence="3">A484AB</strain>
    </source>
</reference>
<dbReference type="Proteomes" id="UP001152795">
    <property type="component" value="Unassembled WGS sequence"/>
</dbReference>
<keyword evidence="1" id="KW-0677">Repeat</keyword>
<dbReference type="InterPro" id="IPR011990">
    <property type="entry name" value="TPR-like_helical_dom_sf"/>
</dbReference>
<dbReference type="Gene3D" id="1.25.40.10">
    <property type="entry name" value="Tetratricopeptide repeat domain"/>
    <property type="match status" value="1"/>
</dbReference>
<dbReference type="OrthoDB" id="3485858at2759"/>
<dbReference type="SUPFAM" id="SSF48452">
    <property type="entry name" value="TPR-like"/>
    <property type="match status" value="1"/>
</dbReference>